<dbReference type="AlphaFoldDB" id="A0A0A8YNQ4"/>
<evidence type="ECO:0000313" key="1">
    <source>
        <dbReference type="EMBL" id="JAD27418.1"/>
    </source>
</evidence>
<reference evidence="1" key="1">
    <citation type="submission" date="2014-09" db="EMBL/GenBank/DDBJ databases">
        <authorList>
            <person name="Magalhaes I.L.F."/>
            <person name="Oliveira U."/>
            <person name="Santos F.R."/>
            <person name="Vidigal T.H.D.A."/>
            <person name="Brescovit A.D."/>
            <person name="Santos A.J."/>
        </authorList>
    </citation>
    <scope>NUCLEOTIDE SEQUENCE</scope>
    <source>
        <tissue evidence="1">Shoot tissue taken approximately 20 cm above the soil surface</tissue>
    </source>
</reference>
<sequence>MKVECNFLSRLKHADNI</sequence>
<dbReference type="EMBL" id="GBRH01270477">
    <property type="protein sequence ID" value="JAD27418.1"/>
    <property type="molecule type" value="Transcribed_RNA"/>
</dbReference>
<protein>
    <submittedName>
        <fullName evidence="1">Uncharacterized protein</fullName>
    </submittedName>
</protein>
<name>A0A0A8YNQ4_ARUDO</name>
<reference evidence="1" key="2">
    <citation type="journal article" date="2015" name="Data Brief">
        <title>Shoot transcriptome of the giant reed, Arundo donax.</title>
        <authorList>
            <person name="Barrero R.A."/>
            <person name="Guerrero F.D."/>
            <person name="Moolhuijzen P."/>
            <person name="Goolsby J.A."/>
            <person name="Tidwell J."/>
            <person name="Bellgard S.E."/>
            <person name="Bellgard M.I."/>
        </authorList>
    </citation>
    <scope>NUCLEOTIDE SEQUENCE</scope>
    <source>
        <tissue evidence="1">Shoot tissue taken approximately 20 cm above the soil surface</tissue>
    </source>
</reference>
<organism evidence="1">
    <name type="scientific">Arundo donax</name>
    <name type="common">Giant reed</name>
    <name type="synonym">Donax arundinaceus</name>
    <dbReference type="NCBI Taxonomy" id="35708"/>
    <lineage>
        <taxon>Eukaryota</taxon>
        <taxon>Viridiplantae</taxon>
        <taxon>Streptophyta</taxon>
        <taxon>Embryophyta</taxon>
        <taxon>Tracheophyta</taxon>
        <taxon>Spermatophyta</taxon>
        <taxon>Magnoliopsida</taxon>
        <taxon>Liliopsida</taxon>
        <taxon>Poales</taxon>
        <taxon>Poaceae</taxon>
        <taxon>PACMAD clade</taxon>
        <taxon>Arundinoideae</taxon>
        <taxon>Arundineae</taxon>
        <taxon>Arundo</taxon>
    </lineage>
</organism>
<proteinExistence type="predicted"/>
<accession>A0A0A8YNQ4</accession>